<proteinExistence type="predicted"/>
<protein>
    <submittedName>
        <fullName evidence="1">Uncharacterized protein</fullName>
    </submittedName>
</protein>
<accession>A0A8S5S6P7</accession>
<dbReference type="EMBL" id="BK032541">
    <property type="protein sequence ID" value="DAF46608.1"/>
    <property type="molecule type" value="Genomic_DNA"/>
</dbReference>
<organism evidence="1">
    <name type="scientific">Siphoviridae sp. ctqwY3</name>
    <dbReference type="NCBI Taxonomy" id="2827951"/>
    <lineage>
        <taxon>Viruses</taxon>
        <taxon>Duplodnaviria</taxon>
        <taxon>Heunggongvirae</taxon>
        <taxon>Uroviricota</taxon>
        <taxon>Caudoviricetes</taxon>
    </lineage>
</organism>
<name>A0A8S5S6P7_9CAUD</name>
<evidence type="ECO:0000313" key="1">
    <source>
        <dbReference type="EMBL" id="DAF46608.1"/>
    </source>
</evidence>
<sequence length="104" mass="12388">MSKHELSCSCDLCNDSHKVINEIFKPFLDSDPKQLNYLDTRMKQGGTIISLDYYKVDTINPQDLNRLCMYYGYTYEITKEKGYRDNNYYDVINFIKIRKGDYIQ</sequence>
<reference evidence="1" key="1">
    <citation type="journal article" date="2021" name="Proc. Natl. Acad. Sci. U.S.A.">
        <title>A Catalog of Tens of Thousands of Viruses from Human Metagenomes Reveals Hidden Associations with Chronic Diseases.</title>
        <authorList>
            <person name="Tisza M.J."/>
            <person name="Buck C.B."/>
        </authorList>
    </citation>
    <scope>NUCLEOTIDE SEQUENCE</scope>
    <source>
        <strain evidence="1">CtqwY3</strain>
    </source>
</reference>